<dbReference type="Gene3D" id="2.60.40.1120">
    <property type="entry name" value="Carboxypeptidase-like, regulatory domain"/>
    <property type="match status" value="2"/>
</dbReference>
<gene>
    <name evidence="2" type="ORF">HH304_11945</name>
</gene>
<accession>A0A848IX58</accession>
<dbReference type="GO" id="GO:0030246">
    <property type="term" value="F:carbohydrate binding"/>
    <property type="evidence" value="ECO:0007669"/>
    <property type="project" value="InterPro"/>
</dbReference>
<evidence type="ECO:0000313" key="3">
    <source>
        <dbReference type="Proteomes" id="UP000559010"/>
    </source>
</evidence>
<keyword evidence="1" id="KW-0732">Signal</keyword>
<dbReference type="PROSITE" id="PS51257">
    <property type="entry name" value="PROKAR_LIPOPROTEIN"/>
    <property type="match status" value="1"/>
</dbReference>
<dbReference type="InterPro" id="IPR013784">
    <property type="entry name" value="Carb-bd-like_fold"/>
</dbReference>
<name>A0A848IX58_9BACT</name>
<evidence type="ECO:0000313" key="2">
    <source>
        <dbReference type="EMBL" id="NMM49113.1"/>
    </source>
</evidence>
<sequence length="434" mass="45661">MDRFLNKFKTLLAVFFAIAMLASCGNDDDEAPTIGTLAGMVTNGSDDTAIEGASVVIFDANSNSPVLTLTTDVDGNFTTELDPGSYFVKVSAQGFLSNPPAGISAIPFDITAGVETSNDVILFPNDQQGLGLISGTVTENGNGVAGVLVIAEAGDKAYSAITDEDGNYVIFNVEAGEYSVKGWLAGYNSQGVAVSVTSDTGSVDTDVTVVSGANGSLSGMVSNLAAENIDVDVALIHPVTKETIPGLVSFTEAGQYLISDIPNGTYIARATYANDERVMDPDRIFKFGEPYVTMTGTLQELDFDITGSVKLTSPTNEATSTIPVEITSVTPEFSWVAYSSTSDYVIEVTDAATGNVIWGGFDTSGELPVKNIVIPSSQTSITFNSDNNASIAALEVGKVYRWRVYASKDDQKATTGWTLISASEDQMGLIKIVE</sequence>
<dbReference type="SUPFAM" id="SSF49452">
    <property type="entry name" value="Starch-binding domain-like"/>
    <property type="match status" value="1"/>
</dbReference>
<organism evidence="2 3">
    <name type="scientific">Marinigracilibium pacificum</name>
    <dbReference type="NCBI Taxonomy" id="2729599"/>
    <lineage>
        <taxon>Bacteria</taxon>
        <taxon>Pseudomonadati</taxon>
        <taxon>Bacteroidota</taxon>
        <taxon>Cytophagia</taxon>
        <taxon>Cytophagales</taxon>
        <taxon>Flammeovirgaceae</taxon>
        <taxon>Marinigracilibium</taxon>
    </lineage>
</organism>
<dbReference type="SUPFAM" id="SSF49478">
    <property type="entry name" value="Cna protein B-type domain"/>
    <property type="match status" value="1"/>
</dbReference>
<keyword evidence="3" id="KW-1185">Reference proteome</keyword>
<dbReference type="Pfam" id="PF13620">
    <property type="entry name" value="CarboxypepD_reg"/>
    <property type="match status" value="2"/>
</dbReference>
<dbReference type="GO" id="GO:0004180">
    <property type="term" value="F:carboxypeptidase activity"/>
    <property type="evidence" value="ECO:0007669"/>
    <property type="project" value="UniProtKB-KW"/>
</dbReference>
<dbReference type="Proteomes" id="UP000559010">
    <property type="component" value="Unassembled WGS sequence"/>
</dbReference>
<keyword evidence="2" id="KW-0121">Carboxypeptidase</keyword>
<comment type="caution">
    <text evidence="2">The sequence shown here is derived from an EMBL/GenBank/DDBJ whole genome shotgun (WGS) entry which is preliminary data.</text>
</comment>
<feature type="signal peptide" evidence="1">
    <location>
        <begin position="1"/>
        <end position="25"/>
    </location>
</feature>
<proteinExistence type="predicted"/>
<dbReference type="AlphaFoldDB" id="A0A848IX58"/>
<keyword evidence="2" id="KW-0645">Protease</keyword>
<keyword evidence="2" id="KW-0378">Hydrolase</keyword>
<feature type="chain" id="PRO_5032496358" evidence="1">
    <location>
        <begin position="26"/>
        <end position="434"/>
    </location>
</feature>
<protein>
    <submittedName>
        <fullName evidence="2">Carboxypeptidase regulatory-like domain-containing protein</fullName>
    </submittedName>
</protein>
<dbReference type="RefSeq" id="WP_169681780.1">
    <property type="nucleotide sequence ID" value="NZ_JABBNU010000007.1"/>
</dbReference>
<reference evidence="2 3" key="1">
    <citation type="submission" date="2020-04" db="EMBL/GenBank/DDBJ databases">
        <title>Flammeovirgaceae bacterium KN852 isolated from deep sea.</title>
        <authorList>
            <person name="Zhang D.-C."/>
        </authorList>
    </citation>
    <scope>NUCLEOTIDE SEQUENCE [LARGE SCALE GENOMIC DNA]</scope>
    <source>
        <strain evidence="2 3">KN852</strain>
    </source>
</reference>
<dbReference type="EMBL" id="JABBNU010000007">
    <property type="protein sequence ID" value="NMM49113.1"/>
    <property type="molecule type" value="Genomic_DNA"/>
</dbReference>
<evidence type="ECO:0000256" key="1">
    <source>
        <dbReference type="SAM" id="SignalP"/>
    </source>
</evidence>